<evidence type="ECO:0000256" key="1">
    <source>
        <dbReference type="SAM" id="MobiDB-lite"/>
    </source>
</evidence>
<evidence type="ECO:0000313" key="3">
    <source>
        <dbReference type="Proteomes" id="UP000325313"/>
    </source>
</evidence>
<protein>
    <submittedName>
        <fullName evidence="2">Uncharacterized protein</fullName>
    </submittedName>
</protein>
<evidence type="ECO:0000313" key="2">
    <source>
        <dbReference type="EMBL" id="KAA1135868.1"/>
    </source>
</evidence>
<name>A0A5B0SD39_PUCGR</name>
<dbReference type="Proteomes" id="UP000325313">
    <property type="component" value="Unassembled WGS sequence"/>
</dbReference>
<feature type="compositionally biased region" description="Basic and acidic residues" evidence="1">
    <location>
        <begin position="49"/>
        <end position="59"/>
    </location>
</feature>
<gene>
    <name evidence="2" type="ORF">PGTUg99_030653</name>
</gene>
<proteinExistence type="predicted"/>
<feature type="region of interest" description="Disordered" evidence="1">
    <location>
        <begin position="1"/>
        <end position="26"/>
    </location>
</feature>
<sequence length="159" mass="17949">MALKIPVGPRPGSYRDSLRLNPDGHRSRFKPWPMALKIPVGPRPGSYRDSLRLNPDGHRPRFKPWPMALKIPVGPRPGSYRDMTIDSRGRGKRAPPPREATSFHLPAPPSLPTIPIPNHDLGLRSTELLNTTTPGHRPRFEPWPMAVRVQTLNPCRFKV</sequence>
<dbReference type="EMBL" id="VDEP01000037">
    <property type="protein sequence ID" value="KAA1135868.1"/>
    <property type="molecule type" value="Genomic_DNA"/>
</dbReference>
<accession>A0A5B0SD39</accession>
<feature type="compositionally biased region" description="Basic and acidic residues" evidence="1">
    <location>
        <begin position="16"/>
        <end position="26"/>
    </location>
</feature>
<dbReference type="AlphaFoldDB" id="A0A5B0SD39"/>
<reference evidence="2 3" key="1">
    <citation type="submission" date="2019-05" db="EMBL/GenBank/DDBJ databases">
        <title>Emergence of the Ug99 lineage of the wheat stem rust pathogen through somatic hybridization.</title>
        <authorList>
            <person name="Li F."/>
            <person name="Upadhyaya N.M."/>
            <person name="Sperschneider J."/>
            <person name="Matny O."/>
            <person name="Nguyen-Phuc H."/>
            <person name="Mago R."/>
            <person name="Raley C."/>
            <person name="Miller M.E."/>
            <person name="Silverstein K.A.T."/>
            <person name="Henningsen E."/>
            <person name="Hirsch C.D."/>
            <person name="Visser B."/>
            <person name="Pretorius Z.A."/>
            <person name="Steffenson B.J."/>
            <person name="Schwessinger B."/>
            <person name="Dodds P.N."/>
            <person name="Figueroa M."/>
        </authorList>
    </citation>
    <scope>NUCLEOTIDE SEQUENCE [LARGE SCALE GENOMIC DNA]</scope>
    <source>
        <strain evidence="2 3">Ug99</strain>
    </source>
</reference>
<comment type="caution">
    <text evidence="2">The sequence shown here is derived from an EMBL/GenBank/DDBJ whole genome shotgun (WGS) entry which is preliminary data.</text>
</comment>
<organism evidence="2 3">
    <name type="scientific">Puccinia graminis f. sp. tritici</name>
    <dbReference type="NCBI Taxonomy" id="56615"/>
    <lineage>
        <taxon>Eukaryota</taxon>
        <taxon>Fungi</taxon>
        <taxon>Dikarya</taxon>
        <taxon>Basidiomycota</taxon>
        <taxon>Pucciniomycotina</taxon>
        <taxon>Pucciniomycetes</taxon>
        <taxon>Pucciniales</taxon>
        <taxon>Pucciniaceae</taxon>
        <taxon>Puccinia</taxon>
    </lineage>
</organism>
<feature type="region of interest" description="Disordered" evidence="1">
    <location>
        <begin position="47"/>
        <end position="113"/>
    </location>
</feature>